<gene>
    <name evidence="2" type="ORF">B0T24DRAFT_667365</name>
</gene>
<evidence type="ECO:0000313" key="2">
    <source>
        <dbReference type="EMBL" id="KAK3374298.1"/>
    </source>
</evidence>
<feature type="region of interest" description="Disordered" evidence="1">
    <location>
        <begin position="116"/>
        <end position="152"/>
    </location>
</feature>
<evidence type="ECO:0000313" key="3">
    <source>
        <dbReference type="Proteomes" id="UP001287356"/>
    </source>
</evidence>
<sequence length="152" mass="17846">MSRRPVIILSKPIKPRDHKERQRKADEDDEVLAGVDSKRKIWLGLYNDQEREKTRIKSYFRDYTESSRITRPALGDGDDEYQNIQTITITKTAILHWRNLVVEADNTILREKRREDPSKRGLWKLRRSPDLRGPPRTNTFSRSGQISQTNSA</sequence>
<protein>
    <submittedName>
        <fullName evidence="2">Uncharacterized protein</fullName>
    </submittedName>
</protein>
<feature type="compositionally biased region" description="Basic and acidic residues" evidence="1">
    <location>
        <begin position="14"/>
        <end position="26"/>
    </location>
</feature>
<comment type="caution">
    <text evidence="2">The sequence shown here is derived from an EMBL/GenBank/DDBJ whole genome shotgun (WGS) entry which is preliminary data.</text>
</comment>
<reference evidence="2" key="1">
    <citation type="journal article" date="2023" name="Mol. Phylogenet. Evol.">
        <title>Genome-scale phylogeny and comparative genomics of the fungal order Sordariales.</title>
        <authorList>
            <person name="Hensen N."/>
            <person name="Bonometti L."/>
            <person name="Westerberg I."/>
            <person name="Brannstrom I.O."/>
            <person name="Guillou S."/>
            <person name="Cros-Aarteil S."/>
            <person name="Calhoun S."/>
            <person name="Haridas S."/>
            <person name="Kuo A."/>
            <person name="Mondo S."/>
            <person name="Pangilinan J."/>
            <person name="Riley R."/>
            <person name="LaButti K."/>
            <person name="Andreopoulos B."/>
            <person name="Lipzen A."/>
            <person name="Chen C."/>
            <person name="Yan M."/>
            <person name="Daum C."/>
            <person name="Ng V."/>
            <person name="Clum A."/>
            <person name="Steindorff A."/>
            <person name="Ohm R.A."/>
            <person name="Martin F."/>
            <person name="Silar P."/>
            <person name="Natvig D.O."/>
            <person name="Lalanne C."/>
            <person name="Gautier V."/>
            <person name="Ament-Velasquez S.L."/>
            <person name="Kruys A."/>
            <person name="Hutchinson M.I."/>
            <person name="Powell A.J."/>
            <person name="Barry K."/>
            <person name="Miller A.N."/>
            <person name="Grigoriev I.V."/>
            <person name="Debuchy R."/>
            <person name="Gladieux P."/>
            <person name="Hiltunen Thoren M."/>
            <person name="Johannesson H."/>
        </authorList>
    </citation>
    <scope>NUCLEOTIDE SEQUENCE</scope>
    <source>
        <strain evidence="2">CBS 958.72</strain>
    </source>
</reference>
<organism evidence="2 3">
    <name type="scientific">Lasiosphaeria ovina</name>
    <dbReference type="NCBI Taxonomy" id="92902"/>
    <lineage>
        <taxon>Eukaryota</taxon>
        <taxon>Fungi</taxon>
        <taxon>Dikarya</taxon>
        <taxon>Ascomycota</taxon>
        <taxon>Pezizomycotina</taxon>
        <taxon>Sordariomycetes</taxon>
        <taxon>Sordariomycetidae</taxon>
        <taxon>Sordariales</taxon>
        <taxon>Lasiosphaeriaceae</taxon>
        <taxon>Lasiosphaeria</taxon>
    </lineage>
</organism>
<name>A0AAE0KCQ5_9PEZI</name>
<feature type="region of interest" description="Disordered" evidence="1">
    <location>
        <begin position="1"/>
        <end position="29"/>
    </location>
</feature>
<proteinExistence type="predicted"/>
<feature type="compositionally biased region" description="Polar residues" evidence="1">
    <location>
        <begin position="136"/>
        <end position="152"/>
    </location>
</feature>
<dbReference type="AlphaFoldDB" id="A0AAE0KCQ5"/>
<accession>A0AAE0KCQ5</accession>
<keyword evidence="3" id="KW-1185">Reference proteome</keyword>
<dbReference type="Proteomes" id="UP001287356">
    <property type="component" value="Unassembled WGS sequence"/>
</dbReference>
<reference evidence="2" key="2">
    <citation type="submission" date="2023-06" db="EMBL/GenBank/DDBJ databases">
        <authorList>
            <consortium name="Lawrence Berkeley National Laboratory"/>
            <person name="Haridas S."/>
            <person name="Hensen N."/>
            <person name="Bonometti L."/>
            <person name="Westerberg I."/>
            <person name="Brannstrom I.O."/>
            <person name="Guillou S."/>
            <person name="Cros-Aarteil S."/>
            <person name="Calhoun S."/>
            <person name="Kuo A."/>
            <person name="Mondo S."/>
            <person name="Pangilinan J."/>
            <person name="Riley R."/>
            <person name="Labutti K."/>
            <person name="Andreopoulos B."/>
            <person name="Lipzen A."/>
            <person name="Chen C."/>
            <person name="Yanf M."/>
            <person name="Daum C."/>
            <person name="Ng V."/>
            <person name="Clum A."/>
            <person name="Steindorff A."/>
            <person name="Ohm R."/>
            <person name="Martin F."/>
            <person name="Silar P."/>
            <person name="Natvig D."/>
            <person name="Lalanne C."/>
            <person name="Gautier V."/>
            <person name="Ament-Velasquez S.L."/>
            <person name="Kruys A."/>
            <person name="Hutchinson M.I."/>
            <person name="Powell A.J."/>
            <person name="Barry K."/>
            <person name="Miller A.N."/>
            <person name="Grigoriev I.V."/>
            <person name="Debuchy R."/>
            <person name="Gladieux P."/>
            <person name="Thoren M.H."/>
            <person name="Johannesson H."/>
        </authorList>
    </citation>
    <scope>NUCLEOTIDE SEQUENCE</scope>
    <source>
        <strain evidence="2">CBS 958.72</strain>
    </source>
</reference>
<dbReference type="EMBL" id="JAULSN010000004">
    <property type="protein sequence ID" value="KAK3374298.1"/>
    <property type="molecule type" value="Genomic_DNA"/>
</dbReference>
<evidence type="ECO:0000256" key="1">
    <source>
        <dbReference type="SAM" id="MobiDB-lite"/>
    </source>
</evidence>